<accession>A0A1W9NYH3</accession>
<evidence type="ECO:0000313" key="4">
    <source>
        <dbReference type="EMBL" id="OQX51207.1"/>
    </source>
</evidence>
<keyword evidence="2" id="KW-0472">Membrane</keyword>
<dbReference type="Proteomes" id="UP000192520">
    <property type="component" value="Unassembled WGS sequence"/>
</dbReference>
<keyword evidence="2" id="KW-0812">Transmembrane</keyword>
<dbReference type="PANTHER" id="PTHR33392:SF6">
    <property type="entry name" value="POLYISOPRENYL-TEICHOIC ACID--PEPTIDOGLYCAN TEICHOIC ACID TRANSFERASE TAGU"/>
    <property type="match status" value="1"/>
</dbReference>
<dbReference type="InterPro" id="IPR050922">
    <property type="entry name" value="LytR/CpsA/Psr_CW_biosynth"/>
</dbReference>
<reference evidence="5" key="1">
    <citation type="submission" date="2017-03" db="EMBL/GenBank/DDBJ databases">
        <title>Novel pathways for hydrocarbon cycling and metabolic interdependencies in hydrothermal sediment communities.</title>
        <authorList>
            <person name="Dombrowski N."/>
            <person name="Seitz K."/>
            <person name="Teske A."/>
            <person name="Baker B."/>
        </authorList>
    </citation>
    <scope>NUCLEOTIDE SEQUENCE [LARGE SCALE GENOMIC DNA]</scope>
</reference>
<feature type="domain" description="Cell envelope-related transcriptional attenuator" evidence="3">
    <location>
        <begin position="113"/>
        <end position="286"/>
    </location>
</feature>
<dbReference type="PANTHER" id="PTHR33392">
    <property type="entry name" value="POLYISOPRENYL-TEICHOIC ACID--PEPTIDOGLYCAN TEICHOIC ACID TRANSFERASE TAGU"/>
    <property type="match status" value="1"/>
</dbReference>
<comment type="caution">
    <text evidence="4">The sequence shown here is derived from an EMBL/GenBank/DDBJ whole genome shotgun (WGS) entry which is preliminary data.</text>
</comment>
<evidence type="ECO:0000313" key="5">
    <source>
        <dbReference type="Proteomes" id="UP000192520"/>
    </source>
</evidence>
<feature type="transmembrane region" description="Helical" evidence="2">
    <location>
        <begin position="29"/>
        <end position="47"/>
    </location>
</feature>
<organism evidence="4 5">
    <name type="scientific">candidate division CPR3 bacterium 4484_211</name>
    <dbReference type="NCBI Taxonomy" id="1968527"/>
    <lineage>
        <taxon>Bacteria</taxon>
        <taxon>Bacteria division CPR3</taxon>
    </lineage>
</organism>
<dbReference type="EMBL" id="MZGJ01000006">
    <property type="protein sequence ID" value="OQX51207.1"/>
    <property type="molecule type" value="Genomic_DNA"/>
</dbReference>
<evidence type="ECO:0000256" key="1">
    <source>
        <dbReference type="ARBA" id="ARBA00006068"/>
    </source>
</evidence>
<dbReference type="NCBIfam" id="TIGR00350">
    <property type="entry name" value="lytR_cpsA_psr"/>
    <property type="match status" value="1"/>
</dbReference>
<dbReference type="Gene3D" id="3.40.630.190">
    <property type="entry name" value="LCP protein"/>
    <property type="match status" value="1"/>
</dbReference>
<dbReference type="InterPro" id="IPR004474">
    <property type="entry name" value="LytR_CpsA_psr"/>
</dbReference>
<sequence>MSYVDLGTISTKSEKRGGSKIGVRVPGKLLLLGVLLVFLILGFRLLISSSPTVLAQFWSTSGQVISFMIPGRSHLLEDEGVTNVLLVGIDKRSEVPYSYTTASGQVVKNGFLADTIIIASLNRKTSSVSMLSIPRDLWVKMPAFGNLSPQYSKINAAHALGDQFGGQENGGMLLLKEVVEQILDIPIHYWVRIDFAGFEKGIDAIEGIDVVVERTFDDYMFPRPGYENAPWNQRWEHVHFDAGLQHMDGATALEYARSRHALGVEGSDFARSRRQQKVIIAAKNKILSSSTLFNTAKLKELYEVVSDHVRTNVKLSEFPLFFSLAKQFSDKEVKTYSLTDETENLLAAPTDLSLYGGAWVLVPAAGGEDFSDVQGFVKGIFYERE</sequence>
<evidence type="ECO:0000259" key="3">
    <source>
        <dbReference type="Pfam" id="PF03816"/>
    </source>
</evidence>
<dbReference type="STRING" id="1968527.B5M47_01470"/>
<proteinExistence type="inferred from homology"/>
<comment type="similarity">
    <text evidence="1">Belongs to the LytR/CpsA/Psr (LCP) family.</text>
</comment>
<name>A0A1W9NYH3_UNCC3</name>
<keyword evidence="2" id="KW-1133">Transmembrane helix</keyword>
<dbReference type="Pfam" id="PF03816">
    <property type="entry name" value="LytR_cpsA_psr"/>
    <property type="match status" value="1"/>
</dbReference>
<dbReference type="AlphaFoldDB" id="A0A1W9NYH3"/>
<evidence type="ECO:0000256" key="2">
    <source>
        <dbReference type="SAM" id="Phobius"/>
    </source>
</evidence>
<gene>
    <name evidence="4" type="ORF">B5M47_01470</name>
</gene>
<protein>
    <recommendedName>
        <fullName evidence="3">Cell envelope-related transcriptional attenuator domain-containing protein</fullName>
    </recommendedName>
</protein>